<dbReference type="PANTHER" id="PTHR40619">
    <property type="entry name" value="FUNGAL STAND N-TERMINAL GOODBYE DOMAIN-CONTAINING PROTEIN"/>
    <property type="match status" value="1"/>
</dbReference>
<evidence type="ECO:0000313" key="3">
    <source>
        <dbReference type="Proteomes" id="UP001143548"/>
    </source>
</evidence>
<dbReference type="Proteomes" id="UP001143548">
    <property type="component" value="Unassembled WGS sequence"/>
</dbReference>
<dbReference type="PANTHER" id="PTHR40619:SF3">
    <property type="entry name" value="FUNGAL STAND N-TERMINAL GOODBYE DOMAIN-CONTAINING PROTEIN"/>
    <property type="match status" value="1"/>
</dbReference>
<comment type="caution">
    <text evidence="2">The sequence shown here is derived from an EMBL/GenBank/DDBJ whole genome shotgun (WGS) entry which is preliminary data.</text>
</comment>
<dbReference type="EMBL" id="BROQ01000007">
    <property type="protein sequence ID" value="GKZ17708.1"/>
    <property type="molecule type" value="Genomic_DNA"/>
</dbReference>
<gene>
    <name evidence="2" type="ORF">AbraCBS73388_010025</name>
</gene>
<organism evidence="2 3">
    <name type="scientific">Aspergillus brasiliensis</name>
    <dbReference type="NCBI Taxonomy" id="319629"/>
    <lineage>
        <taxon>Eukaryota</taxon>
        <taxon>Fungi</taxon>
        <taxon>Dikarya</taxon>
        <taxon>Ascomycota</taxon>
        <taxon>Pezizomycotina</taxon>
        <taxon>Eurotiomycetes</taxon>
        <taxon>Eurotiomycetidae</taxon>
        <taxon>Eurotiales</taxon>
        <taxon>Aspergillaceae</taxon>
        <taxon>Aspergillus</taxon>
        <taxon>Aspergillus subgen. Circumdati</taxon>
    </lineage>
</organism>
<protein>
    <recommendedName>
        <fullName evidence="1">DUF7708 domain-containing protein</fullName>
    </recommendedName>
</protein>
<evidence type="ECO:0000313" key="2">
    <source>
        <dbReference type="EMBL" id="GKZ17708.1"/>
    </source>
</evidence>
<accession>A0A9W5YJL7</accession>
<evidence type="ECO:0000259" key="1">
    <source>
        <dbReference type="Pfam" id="PF24809"/>
    </source>
</evidence>
<dbReference type="AlphaFoldDB" id="A0A9W5YJL7"/>
<sequence length="646" mass="73121">MHSSKGKSISQLLRTSEQTQQSMMHIVDKYAQHEENDSMLGPVARYNTETHMWVPTDPARNRPKQNRPPLSVNEEEQRFLQAMRDYENNAKTKYKTGINVDEVHTMKDLWESVDLIAAKYKNRETEKGMWNRVRTAFRNLGDHEEAVNGWLGLVPTESNYMSVVCGGLKFILHAIARAKEVRDAIIGGLCDIPLLLGSAQRVLAIHKASTPLRACSDALYVAVLTALGHMLVYAQKHTLGKALGAFFRQSSFELALTQSIENVQRCRDKFNEEANVCNMEMASQIKDLSQDIDKTTIGIRETLKDFMVLIYNEEKRTQALQDHYSKAINEKIDRNNEFLEKATPLLNTVADLLKSNPRLADEAYVSSSVYSERDLRDIVRSRLNYEEHQAQADVVTNHQLAGRLCLEDQDRCVYVICSSELATWIRTPTSTILVVNGNAPKIQFRSPWSFTAAKLVYALDMMRANSPDSKDQIAAVHFFCGEHVDTSKEINSPTTIANEILSQLLSSFKHIDLIPLIKMGQFDGSDLEAVCQRIECVLDCLPVTTFVFCVIDGLSFYLADQKTSEQANKLLRWLIKLTRHQQRARKRLEVCTFKLFLTAPLRLQGSYVKKLRVNEVLNVPVRPPRTGGFTEMKWEAGAGGQLGMLG</sequence>
<feature type="domain" description="DUF7708" evidence="1">
    <location>
        <begin position="153"/>
        <end position="278"/>
    </location>
</feature>
<dbReference type="Pfam" id="PF24809">
    <property type="entry name" value="DUF7708"/>
    <property type="match status" value="1"/>
</dbReference>
<name>A0A9W5YJL7_9EURO</name>
<dbReference type="InterPro" id="IPR056125">
    <property type="entry name" value="DUF7708"/>
</dbReference>
<proteinExistence type="predicted"/>
<reference evidence="2" key="1">
    <citation type="submission" date="2022-07" db="EMBL/GenBank/DDBJ databases">
        <title>Taxonomy of Aspergillus series Nigri: significant species reduction supported by multi-species coalescent approaches.</title>
        <authorList>
            <person name="Bian C."/>
            <person name="Kusuya Y."/>
            <person name="Sklenar F."/>
            <person name="D'hooge E."/>
            <person name="Yaguchi T."/>
            <person name="Takahashi H."/>
            <person name="Hubka V."/>
        </authorList>
    </citation>
    <scope>NUCLEOTIDE SEQUENCE</scope>
    <source>
        <strain evidence="2">CBS 733.88</strain>
    </source>
</reference>